<dbReference type="InterPro" id="IPR038765">
    <property type="entry name" value="Papain-like_cys_pep_sf"/>
</dbReference>
<dbReference type="InterPro" id="IPR002931">
    <property type="entry name" value="Transglutaminase-like"/>
</dbReference>
<dbReference type="Pfam" id="PF01841">
    <property type="entry name" value="Transglut_core"/>
    <property type="match status" value="1"/>
</dbReference>
<dbReference type="RefSeq" id="WP_375734436.1">
    <property type="nucleotide sequence ID" value="NZ_JBCGDC010000033.1"/>
</dbReference>
<reference evidence="2 3" key="1">
    <citation type="submission" date="2024-04" db="EMBL/GenBank/DDBJ databases">
        <title>Polymorphospora sp. isolated from Baiyangdian Lake in Xiong'an New Area.</title>
        <authorList>
            <person name="Zhang X."/>
            <person name="Liu J."/>
        </authorList>
    </citation>
    <scope>NUCLEOTIDE SEQUENCE [LARGE SCALE GENOMIC DNA]</scope>
    <source>
        <strain evidence="2 3">2-325</strain>
    </source>
</reference>
<accession>A0ABV5CQD8</accession>
<sequence>MPRPGVSRPPPNWGHALERVVRTPAAHRRPVDVAFVRAVLRCSDAELETLRDIMGTGGETFDAFDVWNVGLYSGSRASRPELEMAYHRRLLTVDGDWTGPVDFRFTLAATCPSGGGCDSTLWSRPEITGARWTRSAVDRGSATWAGEVRQSGIRSTIRHRPVGALWRSAVESYRYHYTSPPLAAEVPTTRRRRVGDCTALSELLVAEFGAQGIPARTGDGFLFGGHTARVHRWAEVRDSDGVWKPLDLSMALLAGEFLPAGYREFCFGGLPNRLVHVSGEAGVMVRHRCRAGTSWLEPVVRGTTVVAV</sequence>
<proteinExistence type="predicted"/>
<name>A0ABV5CQD8_9ACTN</name>
<keyword evidence="3" id="KW-1185">Reference proteome</keyword>
<dbReference type="SUPFAM" id="SSF54001">
    <property type="entry name" value="Cysteine proteinases"/>
    <property type="match status" value="1"/>
</dbReference>
<dbReference type="Gene3D" id="3.10.620.30">
    <property type="match status" value="1"/>
</dbReference>
<organism evidence="2 3">
    <name type="scientific">Polymorphospora lycopeni</name>
    <dbReference type="NCBI Taxonomy" id="3140240"/>
    <lineage>
        <taxon>Bacteria</taxon>
        <taxon>Bacillati</taxon>
        <taxon>Actinomycetota</taxon>
        <taxon>Actinomycetes</taxon>
        <taxon>Micromonosporales</taxon>
        <taxon>Micromonosporaceae</taxon>
        <taxon>Polymorphospora</taxon>
    </lineage>
</organism>
<evidence type="ECO:0000259" key="1">
    <source>
        <dbReference type="Pfam" id="PF01841"/>
    </source>
</evidence>
<gene>
    <name evidence="2" type="ORF">AAFH96_14040</name>
</gene>
<dbReference type="Proteomes" id="UP001582793">
    <property type="component" value="Unassembled WGS sequence"/>
</dbReference>
<dbReference type="EMBL" id="JBCGDC010000033">
    <property type="protein sequence ID" value="MFB6394221.1"/>
    <property type="molecule type" value="Genomic_DNA"/>
</dbReference>
<evidence type="ECO:0000313" key="3">
    <source>
        <dbReference type="Proteomes" id="UP001582793"/>
    </source>
</evidence>
<comment type="caution">
    <text evidence="2">The sequence shown here is derived from an EMBL/GenBank/DDBJ whole genome shotgun (WGS) entry which is preliminary data.</text>
</comment>
<feature type="domain" description="Transglutaminase-like" evidence="1">
    <location>
        <begin position="164"/>
        <end position="247"/>
    </location>
</feature>
<protein>
    <submittedName>
        <fullName evidence="2">Transglutaminase-like domain-containing protein</fullName>
    </submittedName>
</protein>
<evidence type="ECO:0000313" key="2">
    <source>
        <dbReference type="EMBL" id="MFB6394221.1"/>
    </source>
</evidence>